<dbReference type="OrthoDB" id="5783753at2759"/>
<organism evidence="2 3">
    <name type="scientific">Phyllotreta striolata</name>
    <name type="common">Striped flea beetle</name>
    <name type="synonym">Crioceris striolata</name>
    <dbReference type="NCBI Taxonomy" id="444603"/>
    <lineage>
        <taxon>Eukaryota</taxon>
        <taxon>Metazoa</taxon>
        <taxon>Ecdysozoa</taxon>
        <taxon>Arthropoda</taxon>
        <taxon>Hexapoda</taxon>
        <taxon>Insecta</taxon>
        <taxon>Pterygota</taxon>
        <taxon>Neoptera</taxon>
        <taxon>Endopterygota</taxon>
        <taxon>Coleoptera</taxon>
        <taxon>Polyphaga</taxon>
        <taxon>Cucujiformia</taxon>
        <taxon>Chrysomeloidea</taxon>
        <taxon>Chrysomelidae</taxon>
        <taxon>Galerucinae</taxon>
        <taxon>Alticini</taxon>
        <taxon>Phyllotreta</taxon>
    </lineage>
</organism>
<feature type="transmembrane region" description="Helical" evidence="1">
    <location>
        <begin position="66"/>
        <end position="86"/>
    </location>
</feature>
<dbReference type="PANTHER" id="PTHR35268:SF1">
    <property type="entry name" value="UBIQUINOL-CYTOCHROME-C REDUCTASE COMPLEX ASSEMBLY FACTOR 4"/>
    <property type="match status" value="1"/>
</dbReference>
<name>A0A9N9XT83_PHYSR</name>
<evidence type="ECO:0000313" key="2">
    <source>
        <dbReference type="EMBL" id="CAG9865291.1"/>
    </source>
</evidence>
<evidence type="ECO:0000256" key="1">
    <source>
        <dbReference type="SAM" id="Phobius"/>
    </source>
</evidence>
<dbReference type="EMBL" id="OU900102">
    <property type="protein sequence ID" value="CAG9865291.1"/>
    <property type="molecule type" value="Genomic_DNA"/>
</dbReference>
<dbReference type="AlphaFoldDB" id="A0A9N9XT83"/>
<protein>
    <submittedName>
        <fullName evidence="2">Uncharacterized protein</fullName>
    </submittedName>
</protein>
<evidence type="ECO:0000313" key="3">
    <source>
        <dbReference type="Proteomes" id="UP001153712"/>
    </source>
</evidence>
<keyword evidence="1" id="KW-0472">Membrane</keyword>
<keyword evidence="3" id="KW-1185">Reference proteome</keyword>
<keyword evidence="1" id="KW-1133">Transmembrane helix</keyword>
<keyword evidence="1" id="KW-0812">Transmembrane</keyword>
<reference evidence="2" key="1">
    <citation type="submission" date="2022-01" db="EMBL/GenBank/DDBJ databases">
        <authorList>
            <person name="King R."/>
        </authorList>
    </citation>
    <scope>NUCLEOTIDE SEQUENCE</scope>
</reference>
<gene>
    <name evidence="2" type="ORF">PHYEVI_LOCUS11529</name>
</gene>
<proteinExistence type="predicted"/>
<dbReference type="InterPro" id="IPR029160">
    <property type="entry name" value="UQCC4"/>
</dbReference>
<accession>A0A9N9XT83</accession>
<sequence>MYKLLRYGRWNNLNQIQRVIKRDFTNTSVLLKNEPTEDEGPIKYSQSPAVKYKAKDSRIGDSDNRLWYEPYVIIASLSAFLIYFTVLREENDIDVDLSRSLYSRIDGMEEFQLRQLLQYNLKNGIETDSITRRLKQLEDEKKASDEP</sequence>
<dbReference type="Pfam" id="PF15013">
    <property type="entry name" value="CCSMST1"/>
    <property type="match status" value="1"/>
</dbReference>
<dbReference type="PANTHER" id="PTHR35268">
    <property type="entry name" value="PROTEIN CCSMST1"/>
    <property type="match status" value="1"/>
</dbReference>
<dbReference type="Proteomes" id="UP001153712">
    <property type="component" value="Chromosome 9"/>
</dbReference>